<accession>A0A0A8ZL51</accession>
<sequence length="32" mass="3725">MPMLCNGKHLITQQVLTNNHKCFVTLQRTKIL</sequence>
<evidence type="ECO:0000313" key="1">
    <source>
        <dbReference type="EMBL" id="JAD37480.1"/>
    </source>
</evidence>
<dbReference type="AlphaFoldDB" id="A0A0A8ZL51"/>
<reference evidence="1" key="2">
    <citation type="journal article" date="2015" name="Data Brief">
        <title>Shoot transcriptome of the giant reed, Arundo donax.</title>
        <authorList>
            <person name="Barrero R.A."/>
            <person name="Guerrero F.D."/>
            <person name="Moolhuijzen P."/>
            <person name="Goolsby J.A."/>
            <person name="Tidwell J."/>
            <person name="Bellgard S.E."/>
            <person name="Bellgard M.I."/>
        </authorList>
    </citation>
    <scope>NUCLEOTIDE SEQUENCE</scope>
    <source>
        <tissue evidence="1">Shoot tissue taken approximately 20 cm above the soil surface</tissue>
    </source>
</reference>
<reference evidence="1" key="1">
    <citation type="submission" date="2014-09" db="EMBL/GenBank/DDBJ databases">
        <authorList>
            <person name="Magalhaes I.L.F."/>
            <person name="Oliveira U."/>
            <person name="Santos F.R."/>
            <person name="Vidigal T.H.D.A."/>
            <person name="Brescovit A.D."/>
            <person name="Santos A.J."/>
        </authorList>
    </citation>
    <scope>NUCLEOTIDE SEQUENCE</scope>
    <source>
        <tissue evidence="1">Shoot tissue taken approximately 20 cm above the soil surface</tissue>
    </source>
</reference>
<protein>
    <submittedName>
        <fullName evidence="1">Uncharacterized protein</fullName>
    </submittedName>
</protein>
<organism evidence="1">
    <name type="scientific">Arundo donax</name>
    <name type="common">Giant reed</name>
    <name type="synonym">Donax arundinaceus</name>
    <dbReference type="NCBI Taxonomy" id="35708"/>
    <lineage>
        <taxon>Eukaryota</taxon>
        <taxon>Viridiplantae</taxon>
        <taxon>Streptophyta</taxon>
        <taxon>Embryophyta</taxon>
        <taxon>Tracheophyta</taxon>
        <taxon>Spermatophyta</taxon>
        <taxon>Magnoliopsida</taxon>
        <taxon>Liliopsida</taxon>
        <taxon>Poales</taxon>
        <taxon>Poaceae</taxon>
        <taxon>PACMAD clade</taxon>
        <taxon>Arundinoideae</taxon>
        <taxon>Arundineae</taxon>
        <taxon>Arundo</taxon>
    </lineage>
</organism>
<proteinExistence type="predicted"/>
<dbReference type="EMBL" id="GBRH01260415">
    <property type="protein sequence ID" value="JAD37480.1"/>
    <property type="molecule type" value="Transcribed_RNA"/>
</dbReference>
<name>A0A0A8ZL51_ARUDO</name>